<dbReference type="SUPFAM" id="SSF55031">
    <property type="entry name" value="Bacterial exopeptidase dimerisation domain"/>
    <property type="match status" value="1"/>
</dbReference>
<dbReference type="GO" id="GO:0046872">
    <property type="term" value="F:metal ion binding"/>
    <property type="evidence" value="ECO:0007669"/>
    <property type="project" value="UniProtKB-UniRule"/>
</dbReference>
<comment type="cofactor">
    <cofactor evidence="1">
        <name>Zn(2+)</name>
        <dbReference type="ChEBI" id="CHEBI:29105"/>
    </cofactor>
</comment>
<keyword evidence="2 7" id="KW-0479">Metal-binding</keyword>
<evidence type="ECO:0000256" key="1">
    <source>
        <dbReference type="ARBA" id="ARBA00001947"/>
    </source>
</evidence>
<feature type="domain" description="Peptidase M20 dimerisation" evidence="8">
    <location>
        <begin position="194"/>
        <end position="284"/>
    </location>
</feature>
<dbReference type="PANTHER" id="PTHR42994:SF2">
    <property type="entry name" value="PEPTIDASE"/>
    <property type="match status" value="1"/>
</dbReference>
<gene>
    <name evidence="9" type="ORF">SAMN02745885_00934</name>
</gene>
<protein>
    <submittedName>
        <fullName evidence="9">Peptidase T-like protein</fullName>
    </submittedName>
</protein>
<dbReference type="InterPro" id="IPR010162">
    <property type="entry name" value="PepT-like"/>
</dbReference>
<dbReference type="InterPro" id="IPR011650">
    <property type="entry name" value="Peptidase_M20_dimer"/>
</dbReference>
<dbReference type="EMBL" id="FUXM01000007">
    <property type="protein sequence ID" value="SJZ79361.1"/>
    <property type="molecule type" value="Genomic_DNA"/>
</dbReference>
<evidence type="ECO:0000259" key="8">
    <source>
        <dbReference type="Pfam" id="PF07687"/>
    </source>
</evidence>
<proteinExistence type="inferred from homology"/>
<dbReference type="AlphaFoldDB" id="A0A1T4NJ61"/>
<dbReference type="InterPro" id="IPR036264">
    <property type="entry name" value="Bact_exopeptidase_dim_dom"/>
</dbReference>
<dbReference type="Pfam" id="PF07687">
    <property type="entry name" value="M20_dimer"/>
    <property type="match status" value="1"/>
</dbReference>
<comment type="cofactor">
    <cofactor evidence="7">
        <name>a divalent metal cation</name>
        <dbReference type="ChEBI" id="CHEBI:60240"/>
    </cofactor>
    <text evidence="7">Binds 2 divalent metal cations per subunit.</text>
</comment>
<feature type="active site" description="Proton acceptor" evidence="6">
    <location>
        <position position="151"/>
    </location>
</feature>
<dbReference type="PANTHER" id="PTHR42994">
    <property type="entry name" value="PEPTIDASE T"/>
    <property type="match status" value="1"/>
</dbReference>
<dbReference type="Gene3D" id="3.30.70.360">
    <property type="match status" value="1"/>
</dbReference>
<keyword evidence="3" id="KW-0378">Hydrolase</keyword>
<keyword evidence="10" id="KW-1185">Reference proteome</keyword>
<accession>A0A1T4NJ61</accession>
<comment type="similarity">
    <text evidence="5">Belongs to the peptidase M42 family.</text>
</comment>
<evidence type="ECO:0000256" key="4">
    <source>
        <dbReference type="ARBA" id="ARBA00022833"/>
    </source>
</evidence>
<name>A0A1T4NJ61_9FIRM</name>
<sequence length="385" mass="40938">MATIIGKDGGSFMVNTSRLVHEFLTMVQIDSPSRQERAMADWYKARLIELGLTVEEDEAGKAINGTAGNLIARLPGDGQGMPIFFSAHLDTVEPGRGIRPLIEGDIIRSAGDTILGGDDKAGLAVILEAIRIIKENNLPHGEIELVITVAEECGLLGAKQLHRQQLQSIAGFVLDAGGPVGSIVVRGPAQTKIEATIRGKAAHAGVEPEKGISAIQVAARAIDRMPLGRIDAETTANIGVIEGGKATNIIPDMVNLKGEARSLDPRKLHAQTKQMTTILEQTAQEFGAYVQLTVEDLYPEINLKPEEPVVQIARQAIQACGLTPSLDSTGGGSDANIFIGLGLPTANLGIGMQNVHSVEEKMAISDLVKLTEVVLAIVKTAHDWR</sequence>
<dbReference type="Proteomes" id="UP000189933">
    <property type="component" value="Unassembled WGS sequence"/>
</dbReference>
<dbReference type="GO" id="GO:0004177">
    <property type="term" value="F:aminopeptidase activity"/>
    <property type="evidence" value="ECO:0007669"/>
    <property type="project" value="UniProtKB-UniRule"/>
</dbReference>
<keyword evidence="4" id="KW-0862">Zinc</keyword>
<organism evidence="9 10">
    <name type="scientific">Carboxydocella sporoproducens DSM 16521</name>
    <dbReference type="NCBI Taxonomy" id="1121270"/>
    <lineage>
        <taxon>Bacteria</taxon>
        <taxon>Bacillati</taxon>
        <taxon>Bacillota</taxon>
        <taxon>Clostridia</taxon>
        <taxon>Eubacteriales</taxon>
        <taxon>Clostridiales Family XVI. Incertae Sedis</taxon>
        <taxon>Carboxydocella</taxon>
    </lineage>
</organism>
<dbReference type="InterPro" id="IPR008007">
    <property type="entry name" value="Peptidase_M42"/>
</dbReference>
<feature type="binding site" evidence="7">
    <location>
        <position position="118"/>
    </location>
    <ligand>
        <name>Zn(2+)</name>
        <dbReference type="ChEBI" id="CHEBI:29105"/>
        <label>2</label>
    </ligand>
</feature>
<dbReference type="Pfam" id="PF01546">
    <property type="entry name" value="Peptidase_M20"/>
    <property type="match status" value="1"/>
</dbReference>
<evidence type="ECO:0000256" key="2">
    <source>
        <dbReference type="ARBA" id="ARBA00022723"/>
    </source>
</evidence>
<evidence type="ECO:0000256" key="3">
    <source>
        <dbReference type="ARBA" id="ARBA00022801"/>
    </source>
</evidence>
<evidence type="ECO:0000313" key="10">
    <source>
        <dbReference type="Proteomes" id="UP000189933"/>
    </source>
</evidence>
<feature type="binding site" evidence="7">
    <location>
        <position position="118"/>
    </location>
    <ligand>
        <name>Zn(2+)</name>
        <dbReference type="ChEBI" id="CHEBI:29105"/>
        <label>1</label>
    </ligand>
</feature>
<feature type="binding site" evidence="7">
    <location>
        <position position="175"/>
    </location>
    <ligand>
        <name>Zn(2+)</name>
        <dbReference type="ChEBI" id="CHEBI:29105"/>
        <label>1</label>
    </ligand>
</feature>
<dbReference type="PIRSF" id="PIRSF001123">
    <property type="entry name" value="PepA_GA"/>
    <property type="match status" value="1"/>
</dbReference>
<dbReference type="NCBIfam" id="TIGR01883">
    <property type="entry name" value="PepT-like"/>
    <property type="match status" value="1"/>
</dbReference>
<evidence type="ECO:0000256" key="7">
    <source>
        <dbReference type="PIRSR" id="PIRSR001123-2"/>
    </source>
</evidence>
<dbReference type="SUPFAM" id="SSF53187">
    <property type="entry name" value="Zn-dependent exopeptidases"/>
    <property type="match status" value="1"/>
</dbReference>
<dbReference type="InterPro" id="IPR002933">
    <property type="entry name" value="Peptidase_M20"/>
</dbReference>
<dbReference type="RefSeq" id="WP_242952039.1">
    <property type="nucleotide sequence ID" value="NZ_FUXM01000007.1"/>
</dbReference>
<evidence type="ECO:0000313" key="9">
    <source>
        <dbReference type="EMBL" id="SJZ79361.1"/>
    </source>
</evidence>
<dbReference type="Gene3D" id="3.40.630.10">
    <property type="entry name" value="Zn peptidases"/>
    <property type="match status" value="1"/>
</dbReference>
<evidence type="ECO:0000256" key="6">
    <source>
        <dbReference type="PIRSR" id="PIRSR001123-1"/>
    </source>
</evidence>
<evidence type="ECO:0000256" key="5">
    <source>
        <dbReference type="PIRNR" id="PIRNR001123"/>
    </source>
</evidence>
<feature type="binding site" evidence="7">
    <location>
        <position position="152"/>
    </location>
    <ligand>
        <name>Zn(2+)</name>
        <dbReference type="ChEBI" id="CHEBI:29105"/>
        <label>2</label>
    </ligand>
</feature>
<reference evidence="10" key="1">
    <citation type="submission" date="2017-02" db="EMBL/GenBank/DDBJ databases">
        <authorList>
            <person name="Varghese N."/>
            <person name="Submissions S."/>
        </authorList>
    </citation>
    <scope>NUCLEOTIDE SEQUENCE [LARGE SCALE GENOMIC DNA]</scope>
    <source>
        <strain evidence="10">DSM 16521</strain>
    </source>
</reference>